<dbReference type="RefSeq" id="XP_047758014.1">
    <property type="nucleotide sequence ID" value="XM_047902502.1"/>
</dbReference>
<accession>A0A9Q8P554</accession>
<evidence type="ECO:0000256" key="1">
    <source>
        <dbReference type="SAM" id="MobiDB-lite"/>
    </source>
</evidence>
<dbReference type="GeneID" id="71983232"/>
<name>A0A9Q8P554_PASFU</name>
<feature type="region of interest" description="Disordered" evidence="1">
    <location>
        <begin position="1"/>
        <end position="48"/>
    </location>
</feature>
<dbReference type="EMBL" id="CP090164">
    <property type="protein sequence ID" value="UJO13648.1"/>
    <property type="molecule type" value="Genomic_DNA"/>
</dbReference>
<feature type="compositionally biased region" description="Polar residues" evidence="1">
    <location>
        <begin position="1"/>
        <end position="29"/>
    </location>
</feature>
<gene>
    <name evidence="2" type="ORF">CLAFUR5_03354</name>
</gene>
<reference evidence="2" key="2">
    <citation type="journal article" date="2022" name="Microb. Genom.">
        <title>A chromosome-scale genome assembly of the tomato pathogen Cladosporium fulvum reveals a compartmentalized genome architecture and the presence of a dispensable chromosome.</title>
        <authorList>
            <person name="Zaccaron A.Z."/>
            <person name="Chen L.H."/>
            <person name="Samaras A."/>
            <person name="Stergiopoulos I."/>
        </authorList>
    </citation>
    <scope>NUCLEOTIDE SEQUENCE</scope>
    <source>
        <strain evidence="2">Race5_Kim</strain>
    </source>
</reference>
<keyword evidence="3" id="KW-1185">Reference proteome</keyword>
<feature type="compositionally biased region" description="Polar residues" evidence="1">
    <location>
        <begin position="38"/>
        <end position="48"/>
    </location>
</feature>
<dbReference type="OrthoDB" id="72726at2759"/>
<reference evidence="2" key="1">
    <citation type="submission" date="2021-12" db="EMBL/GenBank/DDBJ databases">
        <authorList>
            <person name="Zaccaron A."/>
            <person name="Stergiopoulos I."/>
        </authorList>
    </citation>
    <scope>NUCLEOTIDE SEQUENCE</scope>
    <source>
        <strain evidence="2">Race5_Kim</strain>
    </source>
</reference>
<dbReference type="KEGG" id="ffu:CLAFUR5_03354"/>
<protein>
    <submittedName>
        <fullName evidence="2">Uncharacterized protein</fullName>
    </submittedName>
</protein>
<organism evidence="2 3">
    <name type="scientific">Passalora fulva</name>
    <name type="common">Tomato leaf mold</name>
    <name type="synonym">Cladosporium fulvum</name>
    <dbReference type="NCBI Taxonomy" id="5499"/>
    <lineage>
        <taxon>Eukaryota</taxon>
        <taxon>Fungi</taxon>
        <taxon>Dikarya</taxon>
        <taxon>Ascomycota</taxon>
        <taxon>Pezizomycotina</taxon>
        <taxon>Dothideomycetes</taxon>
        <taxon>Dothideomycetidae</taxon>
        <taxon>Mycosphaerellales</taxon>
        <taxon>Mycosphaerellaceae</taxon>
        <taxon>Fulvia</taxon>
    </lineage>
</organism>
<evidence type="ECO:0000313" key="3">
    <source>
        <dbReference type="Proteomes" id="UP000756132"/>
    </source>
</evidence>
<proteinExistence type="predicted"/>
<dbReference type="Proteomes" id="UP000756132">
    <property type="component" value="Chromosome 2"/>
</dbReference>
<dbReference type="AlphaFoldDB" id="A0A9Q8P554"/>
<evidence type="ECO:0000313" key="2">
    <source>
        <dbReference type="EMBL" id="UJO13648.1"/>
    </source>
</evidence>
<sequence length="198" mass="23039">MTNPITSQPSSGLSVELQGTMQRTSSPRSGETFPPSMQPNEPQESQQTADIVKSSRLLSIPPELRLTIYEHYFRSHTILSSRPAILQVCTLIRREAMPLYRAHIMTNWTEQRNAVLQSTTLLKTVRFTDQWRVCYDETKRGMENAKEISRAVQRDFRLEQEELCLKDLSWEMMWVALYLRVVESWRRIFDVPEESSAG</sequence>